<gene>
    <name evidence="2" type="ORF">E0L93_10820</name>
</gene>
<dbReference type="SUPFAM" id="SSF52096">
    <property type="entry name" value="ClpP/crotonase"/>
    <property type="match status" value="1"/>
</dbReference>
<evidence type="ECO:0000256" key="1">
    <source>
        <dbReference type="ARBA" id="ARBA00005254"/>
    </source>
</evidence>
<name>A0A4R1BG52_9ACTN</name>
<dbReference type="InterPro" id="IPR001753">
    <property type="entry name" value="Enoyl-CoA_hydra/iso"/>
</dbReference>
<comment type="similarity">
    <text evidence="1">Belongs to the enoyl-CoA hydratase/isomerase family.</text>
</comment>
<dbReference type="Pfam" id="PF00378">
    <property type="entry name" value="ECH_1"/>
    <property type="match status" value="1"/>
</dbReference>
<dbReference type="Gene3D" id="1.10.12.10">
    <property type="entry name" value="Lyase 2-enoyl-coa Hydratase, Chain A, domain 2"/>
    <property type="match status" value="1"/>
</dbReference>
<dbReference type="EMBL" id="SKBU01000018">
    <property type="protein sequence ID" value="TCJ16159.1"/>
    <property type="molecule type" value="Genomic_DNA"/>
</dbReference>
<dbReference type="Proteomes" id="UP000295244">
    <property type="component" value="Unassembled WGS sequence"/>
</dbReference>
<keyword evidence="3" id="KW-1185">Reference proteome</keyword>
<accession>A0A4R1BG52</accession>
<keyword evidence="2" id="KW-0413">Isomerase</keyword>
<reference evidence="2 3" key="1">
    <citation type="submission" date="2019-03" db="EMBL/GenBank/DDBJ databases">
        <title>Whole genome sequence of a novel Rubrobacter taiwanensis strain, isolated from Yellowstone National Park.</title>
        <authorList>
            <person name="Freed S."/>
            <person name="Ramaley R.F."/>
            <person name="Kyndt J.A."/>
        </authorList>
    </citation>
    <scope>NUCLEOTIDE SEQUENCE [LARGE SCALE GENOMIC DNA]</scope>
    <source>
        <strain evidence="2 3">Yellowstone</strain>
    </source>
</reference>
<organism evidence="2 3">
    <name type="scientific">Rubrobacter taiwanensis</name>
    <dbReference type="NCBI Taxonomy" id="185139"/>
    <lineage>
        <taxon>Bacteria</taxon>
        <taxon>Bacillati</taxon>
        <taxon>Actinomycetota</taxon>
        <taxon>Rubrobacteria</taxon>
        <taxon>Rubrobacterales</taxon>
        <taxon>Rubrobacteraceae</taxon>
        <taxon>Rubrobacter</taxon>
    </lineage>
</organism>
<proteinExistence type="inferred from homology"/>
<keyword evidence="2" id="KW-0456">Lyase</keyword>
<dbReference type="InterPro" id="IPR029045">
    <property type="entry name" value="ClpP/crotonase-like_dom_sf"/>
</dbReference>
<dbReference type="InterPro" id="IPR014748">
    <property type="entry name" value="Enoyl-CoA_hydra_C"/>
</dbReference>
<comment type="caution">
    <text evidence="2">The sequence shown here is derived from an EMBL/GenBank/DDBJ whole genome shotgun (WGS) entry which is preliminary data.</text>
</comment>
<dbReference type="PANTHER" id="PTHR42964">
    <property type="entry name" value="ENOYL-COA HYDRATASE"/>
    <property type="match status" value="1"/>
</dbReference>
<dbReference type="RefSeq" id="WP_132691783.1">
    <property type="nucleotide sequence ID" value="NZ_SKBU01000018.1"/>
</dbReference>
<evidence type="ECO:0000313" key="3">
    <source>
        <dbReference type="Proteomes" id="UP000295244"/>
    </source>
</evidence>
<dbReference type="CDD" id="cd06558">
    <property type="entry name" value="crotonase-like"/>
    <property type="match status" value="1"/>
</dbReference>
<dbReference type="EC" id="4.2.1.17" evidence="2"/>
<sequence>MPYENLRYEVEGGVARLTLNRPGVHNALNNALIDEIRQAIEEAGRDGAVRAVVISGAGRSLCAGADIDWLRRSIELSYEENVEDMQRLAGMLVAMDECPKPIVARAHGAVLGGGCGLVAASDIVVAAEGARFGFTEVRLGITPSTIAPVAVAKIGVSAAAALFLTGERFGAERAREIGLVHEVVPEGELDAAVRKKVDALLQGGPNALAEAKRLVRALRGIDISEETYTMARQMARTRTSEEGQEGLRAFLEKRRASWIRA</sequence>
<dbReference type="Gene3D" id="3.90.226.10">
    <property type="entry name" value="2-enoyl-CoA Hydratase, Chain A, domain 1"/>
    <property type="match status" value="1"/>
</dbReference>
<dbReference type="PANTHER" id="PTHR42964:SF1">
    <property type="entry name" value="POLYKETIDE BIOSYNTHESIS ENOYL-COA HYDRATASE PKSH-RELATED"/>
    <property type="match status" value="1"/>
</dbReference>
<dbReference type="InterPro" id="IPR051683">
    <property type="entry name" value="Enoyl-CoA_Hydratase/Isomerase"/>
</dbReference>
<protein>
    <submittedName>
        <fullName evidence="2">Enoyl-CoA hydratase/isomerase family protein</fullName>
        <ecNumber evidence="2">4.2.1.17</ecNumber>
    </submittedName>
</protein>
<dbReference type="GO" id="GO:0004300">
    <property type="term" value="F:enoyl-CoA hydratase activity"/>
    <property type="evidence" value="ECO:0007669"/>
    <property type="project" value="UniProtKB-EC"/>
</dbReference>
<dbReference type="GO" id="GO:0016853">
    <property type="term" value="F:isomerase activity"/>
    <property type="evidence" value="ECO:0007669"/>
    <property type="project" value="UniProtKB-KW"/>
</dbReference>
<dbReference type="AlphaFoldDB" id="A0A4R1BG52"/>
<evidence type="ECO:0000313" key="2">
    <source>
        <dbReference type="EMBL" id="TCJ16159.1"/>
    </source>
</evidence>
<dbReference type="OrthoDB" id="370015at2"/>